<feature type="transmembrane region" description="Helical" evidence="1">
    <location>
        <begin position="206"/>
        <end position="230"/>
    </location>
</feature>
<dbReference type="EMBL" id="FQYQ01000002">
    <property type="protein sequence ID" value="SHI49634.1"/>
    <property type="molecule type" value="Genomic_DNA"/>
</dbReference>
<evidence type="ECO:0000256" key="1">
    <source>
        <dbReference type="SAM" id="Phobius"/>
    </source>
</evidence>
<keyword evidence="1" id="KW-0812">Transmembrane</keyword>
<evidence type="ECO:0000313" key="2">
    <source>
        <dbReference type="EMBL" id="SHI49634.1"/>
    </source>
</evidence>
<organism evidence="2 3">
    <name type="scientific">Pseudobutyrivibrio xylanivorans DSM 14809</name>
    <dbReference type="NCBI Taxonomy" id="1123012"/>
    <lineage>
        <taxon>Bacteria</taxon>
        <taxon>Bacillati</taxon>
        <taxon>Bacillota</taxon>
        <taxon>Clostridia</taxon>
        <taxon>Lachnospirales</taxon>
        <taxon>Lachnospiraceae</taxon>
        <taxon>Pseudobutyrivibrio</taxon>
    </lineage>
</organism>
<protein>
    <submittedName>
        <fullName evidence="2">Uncharacterized protein</fullName>
    </submittedName>
</protein>
<accession>A0A1M6BLQ1</accession>
<keyword evidence="3" id="KW-1185">Reference proteome</keyword>
<gene>
    <name evidence="2" type="ORF">SAMN02745725_00519</name>
</gene>
<sequence>MERDELKEAILRDLNAEEYPFVIEVKGNTIVGRWKTQEIPGSANSKRYRPFSVEYKLRADGTFYGGEMTVHCDEYKPPMSAESRGVYSVTANENLKWRKKVDVKEWSTIDHDEQKLFSIIEHYLIDKGFSYRPGVWNHAYIGWRQGYYLRLVGALLLFVGTFIFIGSLGTGNLFINLFPWIHIIVGAWFLLIGLGKIPFYHLRNDILIKVIIGTIAICWLLVFACMFFDIDPLGFLFR</sequence>
<dbReference type="OrthoDB" id="2027172at2"/>
<keyword evidence="1" id="KW-0472">Membrane</keyword>
<reference evidence="2 3" key="1">
    <citation type="submission" date="2016-11" db="EMBL/GenBank/DDBJ databases">
        <authorList>
            <person name="Jaros S."/>
            <person name="Januszkiewicz K."/>
            <person name="Wedrychowicz H."/>
        </authorList>
    </citation>
    <scope>NUCLEOTIDE SEQUENCE [LARGE SCALE GENOMIC DNA]</scope>
    <source>
        <strain evidence="2 3">DSM 14809</strain>
    </source>
</reference>
<proteinExistence type="predicted"/>
<dbReference type="RefSeq" id="WP_072912317.1">
    <property type="nucleotide sequence ID" value="NZ_FQYQ01000002.1"/>
</dbReference>
<name>A0A1M6BLQ1_PSEXY</name>
<evidence type="ECO:0000313" key="3">
    <source>
        <dbReference type="Proteomes" id="UP000184185"/>
    </source>
</evidence>
<feature type="transmembrane region" description="Helical" evidence="1">
    <location>
        <begin position="147"/>
        <end position="167"/>
    </location>
</feature>
<dbReference type="AlphaFoldDB" id="A0A1M6BLQ1"/>
<keyword evidence="1" id="KW-1133">Transmembrane helix</keyword>
<feature type="transmembrane region" description="Helical" evidence="1">
    <location>
        <begin position="173"/>
        <end position="194"/>
    </location>
</feature>
<dbReference type="Proteomes" id="UP000184185">
    <property type="component" value="Unassembled WGS sequence"/>
</dbReference>